<feature type="transmembrane region" description="Helical" evidence="1">
    <location>
        <begin position="93"/>
        <end position="111"/>
    </location>
</feature>
<gene>
    <name evidence="2" type="ORF">MettiDRAFT_0815</name>
</gene>
<proteinExistence type="predicted"/>
<name>W9DVD2_METTI</name>
<evidence type="ECO:0000313" key="3">
    <source>
        <dbReference type="Proteomes" id="UP000019483"/>
    </source>
</evidence>
<comment type="caution">
    <text evidence="2">The sequence shown here is derived from an EMBL/GenBank/DDBJ whole genome shotgun (WGS) entry which is preliminary data.</text>
</comment>
<keyword evidence="1" id="KW-0812">Transmembrane</keyword>
<reference evidence="2 3" key="1">
    <citation type="submission" date="2013-08" db="EMBL/GenBank/DDBJ databases">
        <authorList>
            <consortium name="DOE Joint Genome Institute"/>
            <person name="Eisen J."/>
            <person name="Huntemann M."/>
            <person name="Han J."/>
            <person name="Chen A."/>
            <person name="Kyrpides N."/>
            <person name="Mavromatis K."/>
            <person name="Markowitz V."/>
            <person name="Palaniappan K."/>
            <person name="Ivanova N."/>
            <person name="Schaumberg A."/>
            <person name="Pati A."/>
            <person name="Liolios K."/>
            <person name="Nordberg H.P."/>
            <person name="Cantor M.N."/>
            <person name="Hua S.X."/>
            <person name="Woyke T."/>
        </authorList>
    </citation>
    <scope>NUCLEOTIDE SEQUENCE [LARGE SCALE GENOMIC DNA]</scope>
    <source>
        <strain evidence="2 3">DSM 2278</strain>
    </source>
</reference>
<dbReference type="STRING" id="1090322.MettiDRAFT_0815"/>
<organism evidence="2 3">
    <name type="scientific">Methanolobus tindarius DSM 2278</name>
    <dbReference type="NCBI Taxonomy" id="1090322"/>
    <lineage>
        <taxon>Archaea</taxon>
        <taxon>Methanobacteriati</taxon>
        <taxon>Methanobacteriota</taxon>
        <taxon>Stenosarchaea group</taxon>
        <taxon>Methanomicrobia</taxon>
        <taxon>Methanosarcinales</taxon>
        <taxon>Methanosarcinaceae</taxon>
        <taxon>Methanolobus</taxon>
    </lineage>
</organism>
<sequence>MIFTLAVTLLIPSAAADNISISFSDLQLGRNIDIEVYQPTAGGAVLVAQTNSTGSLQLDTSSDYVFIIRPTEDVWFQNPMNALELMKLQMPTMLSYLLWFVAVFGGVYVVYKRL</sequence>
<dbReference type="EMBL" id="AZAJ01000001">
    <property type="protein sequence ID" value="ETA67391.1"/>
    <property type="molecule type" value="Genomic_DNA"/>
</dbReference>
<evidence type="ECO:0000313" key="2">
    <source>
        <dbReference type="EMBL" id="ETA67391.1"/>
    </source>
</evidence>
<evidence type="ECO:0000256" key="1">
    <source>
        <dbReference type="SAM" id="Phobius"/>
    </source>
</evidence>
<dbReference type="AlphaFoldDB" id="W9DVD2"/>
<protein>
    <submittedName>
        <fullName evidence="2">Uncharacterized protein</fullName>
    </submittedName>
</protein>
<keyword evidence="3" id="KW-1185">Reference proteome</keyword>
<accession>W9DVD2</accession>
<keyword evidence="1" id="KW-0472">Membrane</keyword>
<keyword evidence="1" id="KW-1133">Transmembrane helix</keyword>
<dbReference type="Proteomes" id="UP000019483">
    <property type="component" value="Unassembled WGS sequence"/>
</dbReference>